<dbReference type="SUPFAM" id="SSF89550">
    <property type="entry name" value="PHP domain-like"/>
    <property type="match status" value="1"/>
</dbReference>
<name>A0ABP8V779_9GAMM</name>
<reference evidence="3" key="1">
    <citation type="journal article" date="2019" name="Int. J. Syst. Evol. Microbiol.">
        <title>The Global Catalogue of Microorganisms (GCM) 10K type strain sequencing project: providing services to taxonomists for standard genome sequencing and annotation.</title>
        <authorList>
            <consortium name="The Broad Institute Genomics Platform"/>
            <consortium name="The Broad Institute Genome Sequencing Center for Infectious Disease"/>
            <person name="Wu L."/>
            <person name="Ma J."/>
        </authorList>
    </citation>
    <scope>NUCLEOTIDE SEQUENCE [LARGE SCALE GENOMIC DNA]</scope>
    <source>
        <strain evidence="3">JCM 17805</strain>
    </source>
</reference>
<dbReference type="Gene3D" id="1.10.150.650">
    <property type="match status" value="1"/>
</dbReference>
<dbReference type="Pfam" id="PF02811">
    <property type="entry name" value="PHP"/>
    <property type="match status" value="1"/>
</dbReference>
<evidence type="ECO:0000313" key="3">
    <source>
        <dbReference type="Proteomes" id="UP001500604"/>
    </source>
</evidence>
<keyword evidence="3" id="KW-1185">Reference proteome</keyword>
<dbReference type="InterPro" id="IPR003141">
    <property type="entry name" value="Pol/His_phosphatase_N"/>
</dbReference>
<accession>A0ABP8V779</accession>
<proteinExistence type="predicted"/>
<dbReference type="SMART" id="SM00481">
    <property type="entry name" value="POLIIIAc"/>
    <property type="match status" value="1"/>
</dbReference>
<dbReference type="CDD" id="cd07438">
    <property type="entry name" value="PHP_HisPPase_AMP"/>
    <property type="match status" value="1"/>
</dbReference>
<sequence>MYSRADLHCHTTASDGVLAPGQLLARAREKGVDLLAVTDHDTVAGVRHLLSLDEDPGLTLVAGTELSCLWGNLEIHVVGLGFQLSEPGVDECLARQHQARWQRCERIADKVAKRLPGITADQILAGAMALARDAQRATGTDFVPGPDTLQIGRPHFADWLVQEGLVPHREAAFKKYLGNKHMGNAKSHWPHITTVVGWIRSWGGVPVLAHPGKYKLSGMKLQALVEDFAKAGGLAMEVVGCLQPWGERDKLAQLCGQYHLAASLGSDFHGPWSDRIELGRLGPIPEGCQPVWELFDDRVLPVAS</sequence>
<organism evidence="2 3">
    <name type="scientific">Kistimonas scapharcae</name>
    <dbReference type="NCBI Taxonomy" id="1036133"/>
    <lineage>
        <taxon>Bacteria</taxon>
        <taxon>Pseudomonadati</taxon>
        <taxon>Pseudomonadota</taxon>
        <taxon>Gammaproteobacteria</taxon>
        <taxon>Oceanospirillales</taxon>
        <taxon>Endozoicomonadaceae</taxon>
        <taxon>Kistimonas</taxon>
    </lineage>
</organism>
<dbReference type="EMBL" id="BAABFL010000469">
    <property type="protein sequence ID" value="GAA4652093.1"/>
    <property type="molecule type" value="Genomic_DNA"/>
</dbReference>
<dbReference type="RefSeq" id="WP_345198594.1">
    <property type="nucleotide sequence ID" value="NZ_BAABFL010000469.1"/>
</dbReference>
<dbReference type="PANTHER" id="PTHR42924:SF3">
    <property type="entry name" value="POLYMERASE_HISTIDINOL PHOSPHATASE N-TERMINAL DOMAIN-CONTAINING PROTEIN"/>
    <property type="match status" value="1"/>
</dbReference>
<evidence type="ECO:0000259" key="1">
    <source>
        <dbReference type="SMART" id="SM00481"/>
    </source>
</evidence>
<comment type="caution">
    <text evidence="2">The sequence shown here is derived from an EMBL/GenBank/DDBJ whole genome shotgun (WGS) entry which is preliminary data.</text>
</comment>
<protein>
    <submittedName>
        <fullName evidence="2">PHP domain-containing protein</fullName>
    </submittedName>
</protein>
<feature type="domain" description="Polymerase/histidinol phosphatase N-terminal" evidence="1">
    <location>
        <begin position="5"/>
        <end position="70"/>
    </location>
</feature>
<dbReference type="InterPro" id="IPR052018">
    <property type="entry name" value="PHP_domain"/>
</dbReference>
<dbReference type="InterPro" id="IPR004013">
    <property type="entry name" value="PHP_dom"/>
</dbReference>
<dbReference type="Proteomes" id="UP001500604">
    <property type="component" value="Unassembled WGS sequence"/>
</dbReference>
<dbReference type="InterPro" id="IPR016195">
    <property type="entry name" value="Pol/histidinol_Pase-like"/>
</dbReference>
<gene>
    <name evidence="2" type="ORF">GCM10023116_43770</name>
</gene>
<evidence type="ECO:0000313" key="2">
    <source>
        <dbReference type="EMBL" id="GAA4652093.1"/>
    </source>
</evidence>
<dbReference type="PANTHER" id="PTHR42924">
    <property type="entry name" value="EXONUCLEASE"/>
    <property type="match status" value="1"/>
</dbReference>
<dbReference type="Gene3D" id="3.20.20.140">
    <property type="entry name" value="Metal-dependent hydrolases"/>
    <property type="match status" value="1"/>
</dbReference>